<organism evidence="7 8">
    <name type="scientific">Rhizopogon vinicolor AM-OR11-026</name>
    <dbReference type="NCBI Taxonomy" id="1314800"/>
    <lineage>
        <taxon>Eukaryota</taxon>
        <taxon>Fungi</taxon>
        <taxon>Dikarya</taxon>
        <taxon>Basidiomycota</taxon>
        <taxon>Agaricomycotina</taxon>
        <taxon>Agaricomycetes</taxon>
        <taxon>Agaricomycetidae</taxon>
        <taxon>Boletales</taxon>
        <taxon>Suillineae</taxon>
        <taxon>Rhizopogonaceae</taxon>
        <taxon>Rhizopogon</taxon>
    </lineage>
</organism>
<dbReference type="EMBL" id="KV448224">
    <property type="protein sequence ID" value="OAX40106.1"/>
    <property type="molecule type" value="Genomic_DNA"/>
</dbReference>
<evidence type="ECO:0000256" key="2">
    <source>
        <dbReference type="ARBA" id="ARBA00022737"/>
    </source>
</evidence>
<evidence type="ECO:0000313" key="8">
    <source>
        <dbReference type="Proteomes" id="UP000092154"/>
    </source>
</evidence>
<evidence type="ECO:0000259" key="6">
    <source>
        <dbReference type="Pfam" id="PF23276"/>
    </source>
</evidence>
<evidence type="ECO:0000256" key="1">
    <source>
        <dbReference type="ARBA" id="ARBA00006192"/>
    </source>
</evidence>
<dbReference type="InParanoid" id="A0A1B7N5H2"/>
<keyword evidence="8" id="KW-1185">Reference proteome</keyword>
<dbReference type="PANTHER" id="PTHR47447">
    <property type="entry name" value="OS03G0856100 PROTEIN"/>
    <property type="match status" value="1"/>
</dbReference>
<evidence type="ECO:0000256" key="3">
    <source>
        <dbReference type="ARBA" id="ARBA00044493"/>
    </source>
</evidence>
<proteinExistence type="inferred from homology"/>
<dbReference type="STRING" id="1314800.A0A1B7N5H2"/>
<sequence length="556" mass="61701">MLASTSRNVIKRVPKKSAVWPSNPERSVVLPVSFFRCQSTQHQVAAKPAPNSGSSSIRNKPWSFVPDQTFQGTTPRSGIALYQYRSTGIANSAKAGSADVLKMCRVMKEEGLQADIIIYNNMLSCLADDCLVLEAWAVLEDMTSMGVAPDRHTFNHLIHASRRLQSSAMWEILEKMDAVGIPPDGRTFQLMIQRFTAAGNLEFALQCVYQLGTRGLVLELTLAQDVIRLAAELGFPRLALDLAENFEATSVRRLNPDVWMRCLASSAEALYAQGVQPCWQKVVGELNLTPDEGLCLEVLHTAGRHGLSDLATDVIRVLRTIGADWQEYHFAPLIEALCNAGKLKDAFGTLDLMRSSNIFPTASTAHPIYDFLKKDIDKLDSAWKLLDKLRSEGKTIDRTAINAIVRAAVSLSDLQRAVGAYKAFPDYNCIPDIDTFNTLLTGCIAASHRELGDRLLLELKELGIKPDATTYERIILLCLTQVTYEDAFFYLEEMKAQKFTPPRRVYSAIVRTCVAAGDSRYTLALDEMKQCGYTVSSNLQQFIDSGGQEPQSRSQR</sequence>
<feature type="repeat" description="PPR" evidence="5">
    <location>
        <begin position="115"/>
        <end position="149"/>
    </location>
</feature>
<comment type="similarity">
    <text evidence="1">Belongs to the CCM1 family.</text>
</comment>
<dbReference type="InterPro" id="IPR057027">
    <property type="entry name" value="TPR_mt"/>
</dbReference>
<dbReference type="InterPro" id="IPR011990">
    <property type="entry name" value="TPR-like_helical_dom_sf"/>
</dbReference>
<dbReference type="PANTHER" id="PTHR47447:SF17">
    <property type="entry name" value="OS12G0638900 PROTEIN"/>
    <property type="match status" value="1"/>
</dbReference>
<comment type="function">
    <text evidence="3">Regulates mitochondrial small subunit maturation by controlling 15S rRNA 5'-end processing. Localizes to the 5' precursor of the 15S rRNA in a position that is subsequently occupied by mS47 in the mature yeast mtSSU. Uses structure and sequence-specific RNA recognition, binding to a single-stranded region of the precursor and specifically recognizing bases -6 to -1. The exchange of Ccm1 for mS47 is coupled to the irreversible removal of precursor rRNA that is accompanied by conformational changes of the mitoribosomal proteins uS5m and mS26. These conformational changes signal completion of 5'-end rRNA processing through protection of the mature 5'-end of the 15S rRNA and stabilization of mS47. The removal of the 5' precursor together with the dissociation of Ccm1 may be catalyzed by the 5'-3' exoribonuclease Pet127. Involved in the specific removal of group I introns in mitochondrial encoded transcripts.</text>
</comment>
<dbReference type="Pfam" id="PF13041">
    <property type="entry name" value="PPR_2"/>
    <property type="match status" value="1"/>
</dbReference>
<evidence type="ECO:0000256" key="5">
    <source>
        <dbReference type="PROSITE-ProRule" id="PRU00708"/>
    </source>
</evidence>
<reference evidence="7 8" key="1">
    <citation type="submission" date="2016-06" db="EMBL/GenBank/DDBJ databases">
        <title>Comparative genomics of the ectomycorrhizal sister species Rhizopogon vinicolor and Rhizopogon vesiculosus (Basidiomycota: Boletales) reveals a divergence of the mating type B locus.</title>
        <authorList>
            <consortium name="DOE Joint Genome Institute"/>
            <person name="Mujic A.B."/>
            <person name="Kuo A."/>
            <person name="Tritt A."/>
            <person name="Lipzen A."/>
            <person name="Chen C."/>
            <person name="Johnson J."/>
            <person name="Sharma A."/>
            <person name="Barry K."/>
            <person name="Grigoriev I.V."/>
            <person name="Spatafora J.W."/>
        </authorList>
    </citation>
    <scope>NUCLEOTIDE SEQUENCE [LARGE SCALE GENOMIC DNA]</scope>
    <source>
        <strain evidence="7 8">AM-OR11-026</strain>
    </source>
</reference>
<evidence type="ECO:0000313" key="7">
    <source>
        <dbReference type="EMBL" id="OAX40106.1"/>
    </source>
</evidence>
<protein>
    <recommendedName>
        <fullName evidence="6">Pentatricopeptide repeat-containing protein-mitochondrial domain-containing protein</fullName>
    </recommendedName>
</protein>
<evidence type="ECO:0000256" key="4">
    <source>
        <dbReference type="ARBA" id="ARBA00044511"/>
    </source>
</evidence>
<feature type="domain" description="Pentatricopeptide repeat-containing protein-mitochondrial" evidence="6">
    <location>
        <begin position="292"/>
        <end position="424"/>
    </location>
</feature>
<comment type="subunit">
    <text evidence="4">Binds to mitochondrial small subunit 15S rRNA.</text>
</comment>
<feature type="repeat" description="PPR" evidence="5">
    <location>
        <begin position="432"/>
        <end position="466"/>
    </location>
</feature>
<dbReference type="Gene3D" id="1.25.40.10">
    <property type="entry name" value="Tetratricopeptide repeat domain"/>
    <property type="match status" value="3"/>
</dbReference>
<dbReference type="InterPro" id="IPR002885">
    <property type="entry name" value="PPR_rpt"/>
</dbReference>
<dbReference type="AlphaFoldDB" id="A0A1B7N5H2"/>
<feature type="repeat" description="PPR" evidence="5">
    <location>
        <begin position="326"/>
        <end position="360"/>
    </location>
</feature>
<dbReference type="Proteomes" id="UP000092154">
    <property type="component" value="Unassembled WGS sequence"/>
</dbReference>
<dbReference type="NCBIfam" id="TIGR00756">
    <property type="entry name" value="PPR"/>
    <property type="match status" value="2"/>
</dbReference>
<gene>
    <name evidence="7" type="ORF">K503DRAFT_738169</name>
</gene>
<dbReference type="Pfam" id="PF23276">
    <property type="entry name" value="TPR_24"/>
    <property type="match status" value="1"/>
</dbReference>
<accession>A0A1B7N5H2</accession>
<name>A0A1B7N5H2_9AGAM</name>
<keyword evidence="2" id="KW-0677">Repeat</keyword>
<dbReference type="PROSITE" id="PS51375">
    <property type="entry name" value="PPR"/>
    <property type="match status" value="3"/>
</dbReference>
<dbReference type="Pfam" id="PF13812">
    <property type="entry name" value="PPR_3"/>
    <property type="match status" value="1"/>
</dbReference>
<dbReference type="OrthoDB" id="185373at2759"/>